<evidence type="ECO:0000313" key="2">
    <source>
        <dbReference type="EMBL" id="AJD54120.1"/>
    </source>
</evidence>
<sequence>MLRHIVLLQISDAVPASEIDGLLRELSEVALETPGIRAFVGGPKTPGSGMSQGFTHALTIDFTDALARDSYLSGLDKDGVGRRISEMTVGGLGGVLAINIDISDMKAPDDMAPKKLQAKWT</sequence>
<dbReference type="SUPFAM" id="SSF54909">
    <property type="entry name" value="Dimeric alpha+beta barrel"/>
    <property type="match status" value="1"/>
</dbReference>
<dbReference type="RefSeq" id="WP_007088495.1">
    <property type="nucleotide sequence ID" value="NZ_CP004388.1"/>
</dbReference>
<name>A0AB72UIZ1_9PROT</name>
<organism evidence="2 3">
    <name type="scientific">Thalassospira xiamenensis M-5 = DSM 17429</name>
    <dbReference type="NCBI Taxonomy" id="1123366"/>
    <lineage>
        <taxon>Bacteria</taxon>
        <taxon>Pseudomonadati</taxon>
        <taxon>Pseudomonadota</taxon>
        <taxon>Alphaproteobacteria</taxon>
        <taxon>Rhodospirillales</taxon>
        <taxon>Thalassospiraceae</taxon>
        <taxon>Thalassospira</taxon>
    </lineage>
</organism>
<dbReference type="Gene3D" id="3.30.70.100">
    <property type="match status" value="1"/>
</dbReference>
<dbReference type="AlphaFoldDB" id="A0AB72UIZ1"/>
<dbReference type="SMART" id="SM00886">
    <property type="entry name" value="Dabb"/>
    <property type="match status" value="1"/>
</dbReference>
<accession>A0AB72UIZ1</accession>
<dbReference type="InterPro" id="IPR013097">
    <property type="entry name" value="Dabb"/>
</dbReference>
<feature type="domain" description="Stress-response A/B barrel" evidence="1">
    <location>
        <begin position="2"/>
        <end position="100"/>
    </location>
</feature>
<gene>
    <name evidence="2" type="ORF">TH3_20090</name>
</gene>
<evidence type="ECO:0000259" key="1">
    <source>
        <dbReference type="PROSITE" id="PS51502"/>
    </source>
</evidence>
<dbReference type="EMBL" id="CP004388">
    <property type="protein sequence ID" value="AJD54120.1"/>
    <property type="molecule type" value="Genomic_DNA"/>
</dbReference>
<protein>
    <recommendedName>
        <fullName evidence="1">Stress-response A/B barrel domain-containing protein</fullName>
    </recommendedName>
</protein>
<proteinExistence type="predicted"/>
<dbReference type="Proteomes" id="UP000007127">
    <property type="component" value="Chromosome"/>
</dbReference>
<dbReference type="GeneID" id="31929692"/>
<evidence type="ECO:0000313" key="3">
    <source>
        <dbReference type="Proteomes" id="UP000007127"/>
    </source>
</evidence>
<reference evidence="2 3" key="1">
    <citation type="journal article" date="2012" name="J. Bacteriol.">
        <title>Genome sequence of Thalassospira xiamenensis type strain M-5.</title>
        <authorList>
            <person name="Lai Q."/>
            <person name="Shao Z."/>
        </authorList>
    </citation>
    <scope>NUCLEOTIDE SEQUENCE [LARGE SCALE GENOMIC DNA]</scope>
    <source>
        <strain evidence="2 3">M-5</strain>
    </source>
</reference>
<dbReference type="InterPro" id="IPR011008">
    <property type="entry name" value="Dimeric_a/b-barrel"/>
</dbReference>
<dbReference type="Pfam" id="PF07876">
    <property type="entry name" value="Dabb"/>
    <property type="match status" value="1"/>
</dbReference>
<dbReference type="PROSITE" id="PS51502">
    <property type="entry name" value="S_R_A_B_BARREL"/>
    <property type="match status" value="1"/>
</dbReference>
<dbReference type="KEGG" id="txi:TH3_20090"/>